<dbReference type="Gene3D" id="3.90.550.10">
    <property type="entry name" value="Spore Coat Polysaccharide Biosynthesis Protein SpsA, Chain A"/>
    <property type="match status" value="1"/>
</dbReference>
<dbReference type="EMBL" id="WHLY01000002">
    <property type="protein sequence ID" value="MPR32103.1"/>
    <property type="molecule type" value="Genomic_DNA"/>
</dbReference>
<keyword evidence="4" id="KW-0812">Transmembrane</keyword>
<dbReference type="Pfam" id="PF13641">
    <property type="entry name" value="Glyco_tranf_2_3"/>
    <property type="match status" value="1"/>
</dbReference>
<dbReference type="PANTHER" id="PTHR43630">
    <property type="entry name" value="POLY-BETA-1,6-N-ACETYL-D-GLUCOSAMINE SYNTHASE"/>
    <property type="match status" value="1"/>
</dbReference>
<dbReference type="AlphaFoldDB" id="A0A7C9BDH1"/>
<sequence length="391" mass="44278">MLILYSFFIVLELLVGIHLVFPLILYALYKYRRVPPIIPTQTGTEADYALIVTAYQQTHQLPDVIDSLLRLHYSRFHIYVVADNCDASDWSMVHPRVTVLRPETVLASNTKSHFYAIRRFIRAHERLVIIDSDNVVDPDLLLHLNAAFNQGFQAVQGIREAKNLNTDLARLDAARDIYYHFYDGKLLFGAGSSATLAGSGMAFRVALYEQCLGHLTIEGAGFDKVLQAEILKRGYRIAFAPKAIVYDEKTTGAQQLVGQRARWINTWFRYFTFGFALLGKGIRRGDWNQFLFGIVLLRPPLFLFLAASMIFAGVNLAFAPGIALLWLVGLALFVLGFLLALRQSPTDPRIYSALYKIPRFMFLQIIALFNARNANQRSVATHHGEAERTQM</sequence>
<evidence type="ECO:0000313" key="5">
    <source>
        <dbReference type="EMBL" id="MPR32103.1"/>
    </source>
</evidence>
<dbReference type="InterPro" id="IPR029044">
    <property type="entry name" value="Nucleotide-diphossugar_trans"/>
</dbReference>
<protein>
    <submittedName>
        <fullName evidence="5">Glycosyltransferase</fullName>
    </submittedName>
</protein>
<evidence type="ECO:0000313" key="6">
    <source>
        <dbReference type="Proteomes" id="UP000479293"/>
    </source>
</evidence>
<feature type="transmembrane region" description="Helical" evidence="4">
    <location>
        <begin position="318"/>
        <end position="341"/>
    </location>
</feature>
<dbReference type="GO" id="GO:0016757">
    <property type="term" value="F:glycosyltransferase activity"/>
    <property type="evidence" value="ECO:0007669"/>
    <property type="project" value="UniProtKB-KW"/>
</dbReference>
<dbReference type="SUPFAM" id="SSF53448">
    <property type="entry name" value="Nucleotide-diphospho-sugar transferases"/>
    <property type="match status" value="1"/>
</dbReference>
<evidence type="ECO:0000256" key="4">
    <source>
        <dbReference type="SAM" id="Phobius"/>
    </source>
</evidence>
<evidence type="ECO:0000256" key="2">
    <source>
        <dbReference type="ARBA" id="ARBA00022676"/>
    </source>
</evidence>
<keyword evidence="4" id="KW-1133">Transmembrane helix</keyword>
<comment type="caution">
    <text evidence="5">The sequence shown here is derived from an EMBL/GenBank/DDBJ whole genome shotgun (WGS) entry which is preliminary data.</text>
</comment>
<keyword evidence="2" id="KW-0328">Glycosyltransferase</keyword>
<keyword evidence="6" id="KW-1185">Reference proteome</keyword>
<comment type="similarity">
    <text evidence="1">Belongs to the glycosyltransferase 2 family.</text>
</comment>
<name>A0A7C9BDH1_9BACT</name>
<feature type="transmembrane region" description="Helical" evidence="4">
    <location>
        <begin position="290"/>
        <end position="312"/>
    </location>
</feature>
<gene>
    <name evidence="5" type="ORF">GBK04_01765</name>
</gene>
<evidence type="ECO:0000256" key="1">
    <source>
        <dbReference type="ARBA" id="ARBA00006739"/>
    </source>
</evidence>
<keyword evidence="4" id="KW-0472">Membrane</keyword>
<dbReference type="RefSeq" id="WP_152756323.1">
    <property type="nucleotide sequence ID" value="NZ_WHLY01000002.1"/>
</dbReference>
<proteinExistence type="inferred from homology"/>
<accession>A0A7C9BDH1</accession>
<dbReference type="Proteomes" id="UP000479293">
    <property type="component" value="Unassembled WGS sequence"/>
</dbReference>
<keyword evidence="3 5" id="KW-0808">Transferase</keyword>
<dbReference type="PANTHER" id="PTHR43630:SF1">
    <property type="entry name" value="POLY-BETA-1,6-N-ACETYL-D-GLUCOSAMINE SYNTHASE"/>
    <property type="match status" value="1"/>
</dbReference>
<evidence type="ECO:0000256" key="3">
    <source>
        <dbReference type="ARBA" id="ARBA00022679"/>
    </source>
</evidence>
<reference evidence="5 6" key="1">
    <citation type="submission" date="2019-10" db="EMBL/GenBank/DDBJ databases">
        <title>Draft Genome Sequence of Cytophagaceae sp. SJW1-29.</title>
        <authorList>
            <person name="Choi A."/>
        </authorList>
    </citation>
    <scope>NUCLEOTIDE SEQUENCE [LARGE SCALE GENOMIC DNA]</scope>
    <source>
        <strain evidence="5 6">SJW1-29</strain>
    </source>
</reference>
<organism evidence="5 6">
    <name type="scientific">Salmonirosea aquatica</name>
    <dbReference type="NCBI Taxonomy" id="2654236"/>
    <lineage>
        <taxon>Bacteria</taxon>
        <taxon>Pseudomonadati</taxon>
        <taxon>Bacteroidota</taxon>
        <taxon>Cytophagia</taxon>
        <taxon>Cytophagales</taxon>
        <taxon>Spirosomataceae</taxon>
        <taxon>Salmonirosea</taxon>
    </lineage>
</organism>
<feature type="transmembrane region" description="Helical" evidence="4">
    <location>
        <begin position="6"/>
        <end position="29"/>
    </location>
</feature>